<gene>
    <name evidence="1" type="ORF">SCLCIDRAFT_1048906</name>
</gene>
<reference evidence="2" key="2">
    <citation type="submission" date="2015-01" db="EMBL/GenBank/DDBJ databases">
        <title>Evolutionary Origins and Diversification of the Mycorrhizal Mutualists.</title>
        <authorList>
            <consortium name="DOE Joint Genome Institute"/>
            <consortium name="Mycorrhizal Genomics Consortium"/>
            <person name="Kohler A."/>
            <person name="Kuo A."/>
            <person name="Nagy L.G."/>
            <person name="Floudas D."/>
            <person name="Copeland A."/>
            <person name="Barry K.W."/>
            <person name="Cichocki N."/>
            <person name="Veneault-Fourrey C."/>
            <person name="LaButti K."/>
            <person name="Lindquist E.A."/>
            <person name="Lipzen A."/>
            <person name="Lundell T."/>
            <person name="Morin E."/>
            <person name="Murat C."/>
            <person name="Riley R."/>
            <person name="Ohm R."/>
            <person name="Sun H."/>
            <person name="Tunlid A."/>
            <person name="Henrissat B."/>
            <person name="Grigoriev I.V."/>
            <person name="Hibbett D.S."/>
            <person name="Martin F."/>
        </authorList>
    </citation>
    <scope>NUCLEOTIDE SEQUENCE [LARGE SCALE GENOMIC DNA]</scope>
    <source>
        <strain evidence="2">Foug A</strain>
    </source>
</reference>
<dbReference type="AlphaFoldDB" id="A0A0C3DRN6"/>
<protein>
    <submittedName>
        <fullName evidence="1">Uncharacterized protein</fullName>
    </submittedName>
</protein>
<dbReference type="HOGENOM" id="CLU_2484655_0_0_1"/>
<accession>A0A0C3DRN6</accession>
<reference evidence="1 2" key="1">
    <citation type="submission" date="2014-04" db="EMBL/GenBank/DDBJ databases">
        <authorList>
            <consortium name="DOE Joint Genome Institute"/>
            <person name="Kuo A."/>
            <person name="Kohler A."/>
            <person name="Nagy L.G."/>
            <person name="Floudas D."/>
            <person name="Copeland A."/>
            <person name="Barry K.W."/>
            <person name="Cichocki N."/>
            <person name="Veneault-Fourrey C."/>
            <person name="LaButti K."/>
            <person name="Lindquist E.A."/>
            <person name="Lipzen A."/>
            <person name="Lundell T."/>
            <person name="Morin E."/>
            <person name="Murat C."/>
            <person name="Sun H."/>
            <person name="Tunlid A."/>
            <person name="Henrissat B."/>
            <person name="Grigoriev I.V."/>
            <person name="Hibbett D.S."/>
            <person name="Martin F."/>
            <person name="Nordberg H.P."/>
            <person name="Cantor M.N."/>
            <person name="Hua S.X."/>
        </authorList>
    </citation>
    <scope>NUCLEOTIDE SEQUENCE [LARGE SCALE GENOMIC DNA]</scope>
    <source>
        <strain evidence="1 2">Foug A</strain>
    </source>
</reference>
<sequence length="87" mass="9317">MPPQGLCETRALSNSSVGDSLGWVLLSRGVAQCLNLVFPLGSLRSFKLPFLDEFLTVSLIYSPAMIASFPRACGHTRIAVLLPSSPP</sequence>
<dbReference type="InParanoid" id="A0A0C3DRN6"/>
<proteinExistence type="predicted"/>
<evidence type="ECO:0000313" key="2">
    <source>
        <dbReference type="Proteomes" id="UP000053989"/>
    </source>
</evidence>
<dbReference type="EMBL" id="KN822080">
    <property type="protein sequence ID" value="KIM58874.1"/>
    <property type="molecule type" value="Genomic_DNA"/>
</dbReference>
<name>A0A0C3DRN6_9AGAM</name>
<organism evidence="1 2">
    <name type="scientific">Scleroderma citrinum Foug A</name>
    <dbReference type="NCBI Taxonomy" id="1036808"/>
    <lineage>
        <taxon>Eukaryota</taxon>
        <taxon>Fungi</taxon>
        <taxon>Dikarya</taxon>
        <taxon>Basidiomycota</taxon>
        <taxon>Agaricomycotina</taxon>
        <taxon>Agaricomycetes</taxon>
        <taxon>Agaricomycetidae</taxon>
        <taxon>Boletales</taxon>
        <taxon>Sclerodermatineae</taxon>
        <taxon>Sclerodermataceae</taxon>
        <taxon>Scleroderma</taxon>
    </lineage>
</organism>
<keyword evidence="2" id="KW-1185">Reference proteome</keyword>
<evidence type="ECO:0000313" key="1">
    <source>
        <dbReference type="EMBL" id="KIM58874.1"/>
    </source>
</evidence>
<dbReference type="Proteomes" id="UP000053989">
    <property type="component" value="Unassembled WGS sequence"/>
</dbReference>